<name>A0A2T7PF14_POMCA</name>
<evidence type="ECO:0000256" key="1">
    <source>
        <dbReference type="SAM" id="MobiDB-lite"/>
    </source>
</evidence>
<reference evidence="2 3" key="1">
    <citation type="submission" date="2018-04" db="EMBL/GenBank/DDBJ databases">
        <title>The genome of golden apple snail Pomacea canaliculata provides insight into stress tolerance and invasive adaptation.</title>
        <authorList>
            <person name="Liu C."/>
            <person name="Liu B."/>
            <person name="Ren Y."/>
            <person name="Zhang Y."/>
            <person name="Wang H."/>
            <person name="Li S."/>
            <person name="Jiang F."/>
            <person name="Yin L."/>
            <person name="Zhang G."/>
            <person name="Qian W."/>
            <person name="Fan W."/>
        </authorList>
    </citation>
    <scope>NUCLEOTIDE SEQUENCE [LARGE SCALE GENOMIC DNA]</scope>
    <source>
        <strain evidence="2">SZHN2017</strain>
        <tissue evidence="2">Muscle</tissue>
    </source>
</reference>
<dbReference type="Proteomes" id="UP000245119">
    <property type="component" value="Linkage Group LG4"/>
</dbReference>
<proteinExistence type="predicted"/>
<accession>A0A2T7PF14</accession>
<evidence type="ECO:0000313" key="3">
    <source>
        <dbReference type="Proteomes" id="UP000245119"/>
    </source>
</evidence>
<protein>
    <submittedName>
        <fullName evidence="2">Uncharacterized protein</fullName>
    </submittedName>
</protein>
<dbReference type="EMBL" id="PZQS01000004">
    <property type="protein sequence ID" value="PVD32008.1"/>
    <property type="molecule type" value="Genomic_DNA"/>
</dbReference>
<keyword evidence="3" id="KW-1185">Reference proteome</keyword>
<comment type="caution">
    <text evidence="2">The sequence shown here is derived from an EMBL/GenBank/DDBJ whole genome shotgun (WGS) entry which is preliminary data.</text>
</comment>
<dbReference type="AlphaFoldDB" id="A0A2T7PF14"/>
<feature type="region of interest" description="Disordered" evidence="1">
    <location>
        <begin position="124"/>
        <end position="178"/>
    </location>
</feature>
<gene>
    <name evidence="2" type="ORF">C0Q70_07434</name>
</gene>
<organism evidence="2 3">
    <name type="scientific">Pomacea canaliculata</name>
    <name type="common">Golden apple snail</name>
    <dbReference type="NCBI Taxonomy" id="400727"/>
    <lineage>
        <taxon>Eukaryota</taxon>
        <taxon>Metazoa</taxon>
        <taxon>Spiralia</taxon>
        <taxon>Lophotrochozoa</taxon>
        <taxon>Mollusca</taxon>
        <taxon>Gastropoda</taxon>
        <taxon>Caenogastropoda</taxon>
        <taxon>Architaenioglossa</taxon>
        <taxon>Ampullarioidea</taxon>
        <taxon>Ampullariidae</taxon>
        <taxon>Pomacea</taxon>
    </lineage>
</organism>
<evidence type="ECO:0000313" key="2">
    <source>
        <dbReference type="EMBL" id="PVD32008.1"/>
    </source>
</evidence>
<feature type="compositionally biased region" description="Pro residues" evidence="1">
    <location>
        <begin position="169"/>
        <end position="178"/>
    </location>
</feature>
<sequence>MPLILHPGSAPCHLVCRKIQIFKPKFRSDRQMTRPIHAISGAVASLTRRDYLRKKLTCVPWREGCLRGTPSGKDVSKVEDLFAIQKNVGARTAWSVATSRTDPADDERHFDLALITPCPHQSTPVTISARRRARPNDRTDGGVGCASPEACRATAHFRFPPSEEVSPRHPAPQSPSRV</sequence>